<protein>
    <submittedName>
        <fullName evidence="1">Uncharacterized protein</fullName>
    </submittedName>
</protein>
<name>A0AAD8K0S1_TARER</name>
<dbReference type="Proteomes" id="UP001229421">
    <property type="component" value="Unassembled WGS sequence"/>
</dbReference>
<accession>A0AAD8K0S1</accession>
<gene>
    <name evidence="1" type="ORF">QVD17_30023</name>
</gene>
<dbReference type="AlphaFoldDB" id="A0AAD8K0S1"/>
<reference evidence="1" key="1">
    <citation type="journal article" date="2023" name="bioRxiv">
        <title>Improved chromosome-level genome assembly for marigold (Tagetes erecta).</title>
        <authorList>
            <person name="Jiang F."/>
            <person name="Yuan L."/>
            <person name="Wang S."/>
            <person name="Wang H."/>
            <person name="Xu D."/>
            <person name="Wang A."/>
            <person name="Fan W."/>
        </authorList>
    </citation>
    <scope>NUCLEOTIDE SEQUENCE</scope>
    <source>
        <strain evidence="1">WSJ</strain>
        <tissue evidence="1">Leaf</tissue>
    </source>
</reference>
<evidence type="ECO:0000313" key="2">
    <source>
        <dbReference type="Proteomes" id="UP001229421"/>
    </source>
</evidence>
<evidence type="ECO:0000313" key="1">
    <source>
        <dbReference type="EMBL" id="KAK1414279.1"/>
    </source>
</evidence>
<proteinExistence type="predicted"/>
<organism evidence="1 2">
    <name type="scientific">Tagetes erecta</name>
    <name type="common">African marigold</name>
    <dbReference type="NCBI Taxonomy" id="13708"/>
    <lineage>
        <taxon>Eukaryota</taxon>
        <taxon>Viridiplantae</taxon>
        <taxon>Streptophyta</taxon>
        <taxon>Embryophyta</taxon>
        <taxon>Tracheophyta</taxon>
        <taxon>Spermatophyta</taxon>
        <taxon>Magnoliopsida</taxon>
        <taxon>eudicotyledons</taxon>
        <taxon>Gunneridae</taxon>
        <taxon>Pentapetalae</taxon>
        <taxon>asterids</taxon>
        <taxon>campanulids</taxon>
        <taxon>Asterales</taxon>
        <taxon>Asteraceae</taxon>
        <taxon>Asteroideae</taxon>
        <taxon>Heliantheae alliance</taxon>
        <taxon>Tageteae</taxon>
        <taxon>Tagetes</taxon>
    </lineage>
</organism>
<sequence>MPHINLNSKSPKFVVDSTIITDKTIDSLGLLIKLYHLHRLMPIDIVLLKFGKIRLGQKGNSLLRFHFLILRNCSDNL</sequence>
<dbReference type="EMBL" id="JAUHHV010000008">
    <property type="protein sequence ID" value="KAK1414279.1"/>
    <property type="molecule type" value="Genomic_DNA"/>
</dbReference>
<comment type="caution">
    <text evidence="1">The sequence shown here is derived from an EMBL/GenBank/DDBJ whole genome shotgun (WGS) entry which is preliminary data.</text>
</comment>
<keyword evidence="2" id="KW-1185">Reference proteome</keyword>